<comment type="caution">
    <text evidence="2">The sequence shown here is derived from an EMBL/GenBank/DDBJ whole genome shotgun (WGS) entry which is preliminary data.</text>
</comment>
<evidence type="ECO:0000313" key="2">
    <source>
        <dbReference type="EMBL" id="CAG7935682.1"/>
    </source>
</evidence>
<gene>
    <name evidence="2" type="ORF">PNAL_LOCUS38</name>
</gene>
<feature type="region of interest" description="Disordered" evidence="1">
    <location>
        <begin position="126"/>
        <end position="145"/>
    </location>
</feature>
<dbReference type="EMBL" id="CAJVNV010000002">
    <property type="protein sequence ID" value="CAG7935682.1"/>
    <property type="molecule type" value="Genomic_DNA"/>
</dbReference>
<dbReference type="OrthoDB" id="409543at2759"/>
<protein>
    <recommendedName>
        <fullName evidence="4">F-box domain-containing protein</fullName>
    </recommendedName>
</protein>
<dbReference type="Proteomes" id="UP001153461">
    <property type="component" value="Unassembled WGS sequence"/>
</dbReference>
<dbReference type="AlphaFoldDB" id="A0A9W4MKN3"/>
<organism evidence="2 3">
    <name type="scientific">Penicillium nalgiovense</name>
    <dbReference type="NCBI Taxonomy" id="60175"/>
    <lineage>
        <taxon>Eukaryota</taxon>
        <taxon>Fungi</taxon>
        <taxon>Dikarya</taxon>
        <taxon>Ascomycota</taxon>
        <taxon>Pezizomycotina</taxon>
        <taxon>Eurotiomycetes</taxon>
        <taxon>Eurotiomycetidae</taxon>
        <taxon>Eurotiales</taxon>
        <taxon>Aspergillaceae</taxon>
        <taxon>Penicillium</taxon>
    </lineage>
</organism>
<feature type="region of interest" description="Disordered" evidence="1">
    <location>
        <begin position="53"/>
        <end position="84"/>
    </location>
</feature>
<accession>A0A9W4MKN3</accession>
<sequence length="511" mass="58007">MQKITASIRNTRPQYSPTGPRTFAFIGNSIMSAESPGQKNGFKSFFSNALRPKKSRQTLRKGSRSTTDLRLAARSSVDEAPPMPELAPLHAHRLKYRELHAQVDSQLGERRDYTEIIHTLGASDLNDVSAPTHEQNDHRPPGESDVASLPLKLWAQIAGYLNPAEAASLAMASITLYRRLGPRYLMALDHPDNHTHKINFLSNLDISLPHHLLCFPCIQYHRRTQEGTERIRPSHVLNPLFNCPNLRNALKPPPRHRITHGRNLPFTFVQLAMRAHRFGPSYGLAPDALGRRWQRDNWSHTSRFHIHEGRLLMRVTSQTFAAPALTPSAQRMLLYSREDYCPYFSTCAHWRDGELMPACKCALEHIPRPRSNGGLQTLEHRVKDRIAGQTFDPNALTTLCGFCRPMRRCPECPTEYLIEIKLSEDLVDRRFKQSIVITRWSDIGDGTTPDGIEWGAINGKRDDYDSFAHYARRGIASIFEAAFTADTLPGQRVVSLNPKKKKLGEEGNKWY</sequence>
<reference evidence="2" key="1">
    <citation type="submission" date="2021-07" db="EMBL/GenBank/DDBJ databases">
        <authorList>
            <person name="Branca A.L. A."/>
        </authorList>
    </citation>
    <scope>NUCLEOTIDE SEQUENCE</scope>
</reference>
<evidence type="ECO:0008006" key="4">
    <source>
        <dbReference type="Google" id="ProtNLM"/>
    </source>
</evidence>
<evidence type="ECO:0000256" key="1">
    <source>
        <dbReference type="SAM" id="MobiDB-lite"/>
    </source>
</evidence>
<feature type="compositionally biased region" description="Basic residues" evidence="1">
    <location>
        <begin position="53"/>
        <end position="63"/>
    </location>
</feature>
<name>A0A9W4MKN3_PENNA</name>
<evidence type="ECO:0000313" key="3">
    <source>
        <dbReference type="Proteomes" id="UP001153461"/>
    </source>
</evidence>
<proteinExistence type="predicted"/>